<evidence type="ECO:0008006" key="8">
    <source>
        <dbReference type="Google" id="ProtNLM"/>
    </source>
</evidence>
<sequence length="828" mass="92054">MGRLMGCFRKNVEAPQTCSTHPSIEGSRPEHRSLGKGDLILAINSETNPQFPNSAGANATIVGGHTPLHQAAAMGQKDVVDALLLKGNLNVGVATSDGITALHIAAYRGHEMIVTALLPWYSRNPAADVNARDKKMGRTALHYAVEGGHLRIVEVLSKFPGIDICPENSQNLTPLFMALSQRRGDCSLPLVRTLIDAEPDQVSRALSPHAMLIDDSTWLQSCLTELFTSDAVLQNVSGVRPKEESGTSEQENRNKFREIEEERRRTDRSTSPGDWERISNVRVANVDWQRTYSPKSTTEEELDRYKKYKCPVAGHTVLHVAATQNNAEVLSHVLSNCPSANVNILTADGSGMTPLHCAIRADSTESIDVLMSHPDVDVNARLKSRVDLALPPWTELTVRTWWSRKKSEPFRFYKATCVSDTPLHLAIRCCSSRTLRRIGMQFCNHPRFQPSIYNESGCNSLDLAWLRSSCSLHYGNSSVDLHSFLDTLERQPGNELLMNEVNSLKKRSQRVVIFALAAAMLIGGMTISSLLKPPFDAATGSNARAVRFFWVYDCMSFYFSIYTILYCLGTIITTWQHTQRITGGINTTSTSLRVFFDLDYAQLLICVFFCFVTKAGSLIGASLANLPPDSRTPVMMVYVILGLLLVLIQAVHSLDSMVKNAGLPIVFCVVSGVGCLISGDFDTWTLDSLTLVIIVVNILLLLIMTIDSVVKNSALYLVLKAGVETQFHDLHNLLLGLVYWCPRQLLCLPCRPRRDIPLDQNMFITLIKLAILPIHVFVIMGHYMVHVYHRYGIDRYLKYECSMAGHTIFQLAATQDNAEQEPNSIDLN</sequence>
<keyword evidence="7" id="KW-1185">Reference proteome</keyword>
<keyword evidence="5" id="KW-0472">Membrane</keyword>
<dbReference type="Gene3D" id="1.25.40.20">
    <property type="entry name" value="Ankyrin repeat-containing domain"/>
    <property type="match status" value="2"/>
</dbReference>
<accession>A0A176VQM7</accession>
<dbReference type="InterPro" id="IPR036770">
    <property type="entry name" value="Ankyrin_rpt-contain_sf"/>
</dbReference>
<dbReference type="PROSITE" id="PS50088">
    <property type="entry name" value="ANK_REPEAT"/>
    <property type="match status" value="3"/>
</dbReference>
<feature type="repeat" description="ANK" evidence="3">
    <location>
        <begin position="136"/>
        <end position="156"/>
    </location>
</feature>
<feature type="transmembrane region" description="Helical" evidence="5">
    <location>
        <begin position="603"/>
        <end position="623"/>
    </location>
</feature>
<dbReference type="SUPFAM" id="SSF48403">
    <property type="entry name" value="Ankyrin repeat"/>
    <property type="match status" value="2"/>
</dbReference>
<evidence type="ECO:0000313" key="6">
    <source>
        <dbReference type="EMBL" id="OAE22156.1"/>
    </source>
</evidence>
<feature type="transmembrane region" description="Helical" evidence="5">
    <location>
        <begin position="635"/>
        <end position="654"/>
    </location>
</feature>
<evidence type="ECO:0000256" key="2">
    <source>
        <dbReference type="ARBA" id="ARBA00023043"/>
    </source>
</evidence>
<feature type="repeat" description="ANK" evidence="3">
    <location>
        <begin position="97"/>
        <end position="118"/>
    </location>
</feature>
<feature type="transmembrane region" description="Helical" evidence="5">
    <location>
        <begin position="763"/>
        <end position="785"/>
    </location>
</feature>
<dbReference type="InterPro" id="IPR002110">
    <property type="entry name" value="Ankyrin_rpt"/>
</dbReference>
<keyword evidence="2 3" id="KW-0040">ANK repeat</keyword>
<keyword evidence="1" id="KW-0677">Repeat</keyword>
<evidence type="ECO:0000256" key="5">
    <source>
        <dbReference type="SAM" id="Phobius"/>
    </source>
</evidence>
<proteinExistence type="predicted"/>
<dbReference type="PANTHER" id="PTHR24198:SF165">
    <property type="entry name" value="ANKYRIN REPEAT-CONTAINING PROTEIN-RELATED"/>
    <property type="match status" value="1"/>
</dbReference>
<name>A0A176VQM7_MARPO</name>
<dbReference type="AlphaFoldDB" id="A0A176VQM7"/>
<dbReference type="PROSITE" id="PS50297">
    <property type="entry name" value="ANK_REP_REGION"/>
    <property type="match status" value="3"/>
</dbReference>
<feature type="repeat" description="ANK" evidence="3">
    <location>
        <begin position="63"/>
        <end position="87"/>
    </location>
</feature>
<protein>
    <recommendedName>
        <fullName evidence="8">PGG domain-containing protein</fullName>
    </recommendedName>
</protein>
<evidence type="ECO:0000256" key="3">
    <source>
        <dbReference type="PROSITE-ProRule" id="PRU00023"/>
    </source>
</evidence>
<dbReference type="Proteomes" id="UP000077202">
    <property type="component" value="Unassembled WGS sequence"/>
</dbReference>
<evidence type="ECO:0000313" key="7">
    <source>
        <dbReference type="Proteomes" id="UP000077202"/>
    </source>
</evidence>
<reference evidence="6" key="1">
    <citation type="submission" date="2016-03" db="EMBL/GenBank/DDBJ databases">
        <title>Mechanisms controlling the formation of the plant cell surface in tip-growing cells are functionally conserved among land plants.</title>
        <authorList>
            <person name="Honkanen S."/>
            <person name="Jones V.A."/>
            <person name="Morieri G."/>
            <person name="Champion C."/>
            <person name="Hetherington A.J."/>
            <person name="Kelly S."/>
            <person name="Saint-Marcoux D."/>
            <person name="Proust H."/>
            <person name="Prescott H."/>
            <person name="Dolan L."/>
        </authorList>
    </citation>
    <scope>NUCLEOTIDE SEQUENCE [LARGE SCALE GENOMIC DNA]</scope>
    <source>
        <tissue evidence="6">Whole gametophyte</tissue>
    </source>
</reference>
<feature type="transmembrane region" description="Helical" evidence="5">
    <location>
        <begin position="511"/>
        <end position="530"/>
    </location>
</feature>
<dbReference type="SMART" id="SM00248">
    <property type="entry name" value="ANK"/>
    <property type="match status" value="6"/>
</dbReference>
<organism evidence="6 7">
    <name type="scientific">Marchantia polymorpha subsp. ruderalis</name>
    <dbReference type="NCBI Taxonomy" id="1480154"/>
    <lineage>
        <taxon>Eukaryota</taxon>
        <taxon>Viridiplantae</taxon>
        <taxon>Streptophyta</taxon>
        <taxon>Embryophyta</taxon>
        <taxon>Marchantiophyta</taxon>
        <taxon>Marchantiopsida</taxon>
        <taxon>Marchantiidae</taxon>
        <taxon>Marchantiales</taxon>
        <taxon>Marchantiaceae</taxon>
        <taxon>Marchantia</taxon>
    </lineage>
</organism>
<feature type="transmembrane region" description="Helical" evidence="5">
    <location>
        <begin position="550"/>
        <end position="572"/>
    </location>
</feature>
<feature type="compositionally biased region" description="Basic and acidic residues" evidence="4">
    <location>
        <begin position="240"/>
        <end position="276"/>
    </location>
</feature>
<feature type="transmembrane region" description="Helical" evidence="5">
    <location>
        <begin position="691"/>
        <end position="710"/>
    </location>
</feature>
<feature type="transmembrane region" description="Helical" evidence="5">
    <location>
        <begin position="661"/>
        <end position="679"/>
    </location>
</feature>
<keyword evidence="5" id="KW-0812">Transmembrane</keyword>
<dbReference type="PANTHER" id="PTHR24198">
    <property type="entry name" value="ANKYRIN REPEAT AND PROTEIN KINASE DOMAIN-CONTAINING PROTEIN"/>
    <property type="match status" value="1"/>
</dbReference>
<dbReference type="Pfam" id="PF00023">
    <property type="entry name" value="Ank"/>
    <property type="match status" value="1"/>
</dbReference>
<dbReference type="Pfam" id="PF12796">
    <property type="entry name" value="Ank_2"/>
    <property type="match status" value="2"/>
</dbReference>
<dbReference type="EMBL" id="LVLJ01003271">
    <property type="protein sequence ID" value="OAE22156.1"/>
    <property type="molecule type" value="Genomic_DNA"/>
</dbReference>
<evidence type="ECO:0000256" key="4">
    <source>
        <dbReference type="SAM" id="MobiDB-lite"/>
    </source>
</evidence>
<feature type="region of interest" description="Disordered" evidence="4">
    <location>
        <begin position="238"/>
        <end position="276"/>
    </location>
</feature>
<keyword evidence="5" id="KW-1133">Transmembrane helix</keyword>
<gene>
    <name evidence="6" type="ORF">AXG93_1115s1000</name>
</gene>
<evidence type="ECO:0000256" key="1">
    <source>
        <dbReference type="ARBA" id="ARBA00022737"/>
    </source>
</evidence>
<comment type="caution">
    <text evidence="6">The sequence shown here is derived from an EMBL/GenBank/DDBJ whole genome shotgun (WGS) entry which is preliminary data.</text>
</comment>